<accession>A0ABV8JKD2</accession>
<name>A0ABV8JKD2_9FLAO</name>
<protein>
    <submittedName>
        <fullName evidence="1">Uncharacterized protein</fullName>
    </submittedName>
</protein>
<comment type="caution">
    <text evidence="1">The sequence shown here is derived from an EMBL/GenBank/DDBJ whole genome shotgun (WGS) entry which is preliminary data.</text>
</comment>
<evidence type="ECO:0000313" key="2">
    <source>
        <dbReference type="Proteomes" id="UP001595814"/>
    </source>
</evidence>
<dbReference type="EMBL" id="JBHSAW010000004">
    <property type="protein sequence ID" value="MFC4095267.1"/>
    <property type="molecule type" value="Genomic_DNA"/>
</dbReference>
<dbReference type="RefSeq" id="WP_192461029.1">
    <property type="nucleotide sequence ID" value="NZ_JACYFJ010000001.1"/>
</dbReference>
<organism evidence="1 2">
    <name type="scientific">Euzebyella saccharophila</name>
    <dbReference type="NCBI Taxonomy" id="679664"/>
    <lineage>
        <taxon>Bacteria</taxon>
        <taxon>Pseudomonadati</taxon>
        <taxon>Bacteroidota</taxon>
        <taxon>Flavobacteriia</taxon>
        <taxon>Flavobacteriales</taxon>
        <taxon>Flavobacteriaceae</taxon>
        <taxon>Euzebyella</taxon>
    </lineage>
</organism>
<keyword evidence="2" id="KW-1185">Reference proteome</keyword>
<gene>
    <name evidence="1" type="ORF">ACFOUT_05240</name>
</gene>
<reference evidence="2" key="1">
    <citation type="journal article" date="2019" name="Int. J. Syst. Evol. Microbiol.">
        <title>The Global Catalogue of Microorganisms (GCM) 10K type strain sequencing project: providing services to taxonomists for standard genome sequencing and annotation.</title>
        <authorList>
            <consortium name="The Broad Institute Genomics Platform"/>
            <consortium name="The Broad Institute Genome Sequencing Center for Infectious Disease"/>
            <person name="Wu L."/>
            <person name="Ma J."/>
        </authorList>
    </citation>
    <scope>NUCLEOTIDE SEQUENCE [LARGE SCALE GENOMIC DNA]</scope>
    <source>
        <strain evidence="2">CECT 7477</strain>
    </source>
</reference>
<sequence length="226" mass="26411">MSKVNYIIQLNSVFELFNEDARIKQGHITLYLAFFQKWNREFFAKYITVNRRLIMERAKIKSKTTYHNSLKDLNNWGYLIYFPSYHPNKGSKIEMTIFGTSSGASSGQKLDSILSKPSQKLIPSLNYKINENINKLARPKNEQAVLMYFEDNNWPKIQGTKFFIYGESKKWQLTAFPKPKNWKNVARIFAENDFMLKPCQTSPISGHLSNNSVEHFQARKTFSLDT</sequence>
<evidence type="ECO:0000313" key="1">
    <source>
        <dbReference type="EMBL" id="MFC4095267.1"/>
    </source>
</evidence>
<dbReference type="Proteomes" id="UP001595814">
    <property type="component" value="Unassembled WGS sequence"/>
</dbReference>
<proteinExistence type="predicted"/>